<dbReference type="EMBL" id="JAEPRA010000001">
    <property type="protein sequence ID" value="KAG2188739.1"/>
    <property type="molecule type" value="Genomic_DNA"/>
</dbReference>
<evidence type="ECO:0000313" key="2">
    <source>
        <dbReference type="EMBL" id="KAG2188739.1"/>
    </source>
</evidence>
<protein>
    <submittedName>
        <fullName evidence="2">Uncharacterized protein</fullName>
    </submittedName>
</protein>
<feature type="compositionally biased region" description="Basic and acidic residues" evidence="1">
    <location>
        <begin position="226"/>
        <end position="239"/>
    </location>
</feature>
<name>A0A8H7URZ3_9FUNG</name>
<feature type="region of interest" description="Disordered" evidence="1">
    <location>
        <begin position="217"/>
        <end position="251"/>
    </location>
</feature>
<keyword evidence="3" id="KW-1185">Reference proteome</keyword>
<sequence length="251" mass="29296">MGAAAGQRDDELRAQYLQHDRAAGYWPLVTAEVLAHRHPGYSDIWPPDRSANMIGIEQDPIPDNNTLENIPEDQKDKSFEIGTQMLREEFFGMFEKHQRRIGLWDTVLDLDSEKYHKVRKFYEERLNHAFSMLAEVMDLMVAVRKVTKNRRSINWKEADMLPPSFPKGLSYTSETFDWRVVLHSCEHLPIPPCILQRTQRRLEQLYSVADFEPSAKIIPRHRRKDKTPTKDSMEPENIKFEAAGSPEDDEM</sequence>
<evidence type="ECO:0000313" key="3">
    <source>
        <dbReference type="Proteomes" id="UP000612746"/>
    </source>
</evidence>
<comment type="caution">
    <text evidence="2">The sequence shown here is derived from an EMBL/GenBank/DDBJ whole genome shotgun (WGS) entry which is preliminary data.</text>
</comment>
<dbReference type="Proteomes" id="UP000612746">
    <property type="component" value="Unassembled WGS sequence"/>
</dbReference>
<accession>A0A8H7URZ3</accession>
<dbReference type="OrthoDB" id="2394876at2759"/>
<reference evidence="2" key="1">
    <citation type="submission" date="2020-12" db="EMBL/GenBank/DDBJ databases">
        <title>Metabolic potential, ecology and presence of endohyphal bacteria is reflected in genomic diversity of Mucoromycotina.</title>
        <authorList>
            <person name="Muszewska A."/>
            <person name="Okrasinska A."/>
            <person name="Steczkiewicz K."/>
            <person name="Drgas O."/>
            <person name="Orlowska M."/>
            <person name="Perlinska-Lenart U."/>
            <person name="Aleksandrzak-Piekarczyk T."/>
            <person name="Szatraj K."/>
            <person name="Zielenkiewicz U."/>
            <person name="Pilsyk S."/>
            <person name="Malc E."/>
            <person name="Mieczkowski P."/>
            <person name="Kruszewska J.S."/>
            <person name="Biernat P."/>
            <person name="Pawlowska J."/>
        </authorList>
    </citation>
    <scope>NUCLEOTIDE SEQUENCE</scope>
    <source>
        <strain evidence="2">WA0000051536</strain>
    </source>
</reference>
<dbReference type="AlphaFoldDB" id="A0A8H7URZ3"/>
<gene>
    <name evidence="2" type="ORF">INT44_003878</name>
</gene>
<proteinExistence type="predicted"/>
<evidence type="ECO:0000256" key="1">
    <source>
        <dbReference type="SAM" id="MobiDB-lite"/>
    </source>
</evidence>
<organism evidence="2 3">
    <name type="scientific">Umbelopsis vinacea</name>
    <dbReference type="NCBI Taxonomy" id="44442"/>
    <lineage>
        <taxon>Eukaryota</taxon>
        <taxon>Fungi</taxon>
        <taxon>Fungi incertae sedis</taxon>
        <taxon>Mucoromycota</taxon>
        <taxon>Mucoromycotina</taxon>
        <taxon>Umbelopsidomycetes</taxon>
        <taxon>Umbelopsidales</taxon>
        <taxon>Umbelopsidaceae</taxon>
        <taxon>Umbelopsis</taxon>
    </lineage>
</organism>